<organism evidence="1 2">
    <name type="scientific">Penicillium nalgiovense</name>
    <dbReference type="NCBI Taxonomy" id="60175"/>
    <lineage>
        <taxon>Eukaryota</taxon>
        <taxon>Fungi</taxon>
        <taxon>Dikarya</taxon>
        <taxon>Ascomycota</taxon>
        <taxon>Pezizomycotina</taxon>
        <taxon>Eurotiomycetes</taxon>
        <taxon>Eurotiomycetidae</taxon>
        <taxon>Eurotiales</taxon>
        <taxon>Aspergillaceae</taxon>
        <taxon>Penicillium</taxon>
    </lineage>
</organism>
<feature type="non-terminal residue" evidence="1">
    <location>
        <position position="36"/>
    </location>
</feature>
<keyword evidence="2" id="KW-1185">Reference proteome</keyword>
<gene>
    <name evidence="1" type="ORF">PENNAL_c0497G10623</name>
</gene>
<dbReference type="Proteomes" id="UP000191691">
    <property type="component" value="Unassembled WGS sequence"/>
</dbReference>
<name>A0A1V6VN17_PENNA</name>
<dbReference type="AlphaFoldDB" id="A0A1V6VN17"/>
<sequence>MLEKLRYEALKHGGIRRAAEDMREDDPILGIRGQYL</sequence>
<reference evidence="2" key="1">
    <citation type="journal article" date="2017" name="Nat. Microbiol.">
        <title>Global analysis of biosynthetic gene clusters reveals vast potential of secondary metabolite production in Penicillium species.</title>
        <authorList>
            <person name="Nielsen J.C."/>
            <person name="Grijseels S."/>
            <person name="Prigent S."/>
            <person name="Ji B."/>
            <person name="Dainat J."/>
            <person name="Nielsen K.F."/>
            <person name="Frisvad J.C."/>
            <person name="Workman M."/>
            <person name="Nielsen J."/>
        </authorList>
    </citation>
    <scope>NUCLEOTIDE SEQUENCE [LARGE SCALE GENOMIC DNA]</scope>
    <source>
        <strain evidence="2">IBT 13039</strain>
    </source>
</reference>
<comment type="caution">
    <text evidence="1">The sequence shown here is derived from an EMBL/GenBank/DDBJ whole genome shotgun (WGS) entry which is preliminary data.</text>
</comment>
<dbReference type="EMBL" id="MOOB01000497">
    <property type="protein sequence ID" value="OQE51994.1"/>
    <property type="molecule type" value="Genomic_DNA"/>
</dbReference>
<protein>
    <submittedName>
        <fullName evidence="1">Uncharacterized protein</fullName>
    </submittedName>
</protein>
<accession>A0A1V6VN17</accession>
<evidence type="ECO:0000313" key="1">
    <source>
        <dbReference type="EMBL" id="OQE51994.1"/>
    </source>
</evidence>
<evidence type="ECO:0000313" key="2">
    <source>
        <dbReference type="Proteomes" id="UP000191691"/>
    </source>
</evidence>
<proteinExistence type="predicted"/>